<evidence type="ECO:0000256" key="10">
    <source>
        <dbReference type="SAM" id="SignalP"/>
    </source>
</evidence>
<sequence>MRKTTFILTAIFSLPVFAQEVLLKEVEVKGKRETFKESLEIREVRESFAKDVGEALTKIEGLHKFRKGGIANDVIIRAFQRDNLNVIIDDSEVHAACPNRMDPPAFHVDFSEVEKIEVIKGPFDIRHQGSLGGLVNIITKKPDFGFRFKLNLSLGSFDFRNISPVISYRDDRFYGLAGYSYKYSKPYKDGDGKRITEYANYKPQYINSKAFEINTYWTKFGLRPLENHHLDIAYTRQDARHVIYPALMMDADYDKTDRFNFTYRVDKISDLINSLNFQLYYTKVDHWMDDRFRKFMTNPSGPYSMATDAKTKTFGGRVEAQIKDFALGFEAYRRNWDATNYMWDQMSGMYMRQFVIPDADIANFGVYGEYRKSFNPKLRLVAGLRLDTTKSEVDSSKANTDLYYAFHNTRSTSKTDTYPSGNLQLFYNLTPEIELFTGLGYGVRVPDQQERYFALNRVMMCMQQNSPFCAWVGNPNLKPSKNLELDLGVKHQTPKSLTKATVFVSYVWDYITLHRKDPVNPPNDWPQNSQAMTYANVDARFWGFELSSNYNVWKNLFLFGGVSYTEGRKDTKPSLNIKDKDVAEVPPLKGRLGLRYDTGLWFAEAELVASATQNKIDSDVNETKTSGYGIVNLKAGISYRNFTLNAGVENLFDKKYYEHFSYVRNPFSTGVKVPEPGRSFYVSASYQF</sequence>
<keyword evidence="7 8" id="KW-0998">Cell outer membrane</keyword>
<organism evidence="13">
    <name type="scientific">Hydrogenobacter sp</name>
    <dbReference type="NCBI Taxonomy" id="2152829"/>
    <lineage>
        <taxon>Bacteria</taxon>
        <taxon>Pseudomonadati</taxon>
        <taxon>Aquificota</taxon>
        <taxon>Aquificia</taxon>
        <taxon>Aquificales</taxon>
        <taxon>Aquificaceae</taxon>
        <taxon>Hydrogenobacter</taxon>
    </lineage>
</organism>
<dbReference type="InterPro" id="IPR012910">
    <property type="entry name" value="Plug_dom"/>
</dbReference>
<dbReference type="EMBL" id="DSFP01000029">
    <property type="protein sequence ID" value="HEW45540.1"/>
    <property type="molecule type" value="Genomic_DNA"/>
</dbReference>
<dbReference type="InterPro" id="IPR039426">
    <property type="entry name" value="TonB-dep_rcpt-like"/>
</dbReference>
<evidence type="ECO:0000256" key="6">
    <source>
        <dbReference type="ARBA" id="ARBA00023136"/>
    </source>
</evidence>
<dbReference type="CDD" id="cd01347">
    <property type="entry name" value="ligand_gated_channel"/>
    <property type="match status" value="1"/>
</dbReference>
<dbReference type="InterPro" id="IPR000531">
    <property type="entry name" value="Beta-barrel_TonB"/>
</dbReference>
<protein>
    <submittedName>
        <fullName evidence="13">TonB-dependent receptor</fullName>
    </submittedName>
</protein>
<evidence type="ECO:0000256" key="3">
    <source>
        <dbReference type="ARBA" id="ARBA00022452"/>
    </source>
</evidence>
<dbReference type="InterPro" id="IPR036942">
    <property type="entry name" value="Beta-barrel_TonB_sf"/>
</dbReference>
<keyword evidence="3 8" id="KW-1134">Transmembrane beta strand</keyword>
<feature type="chain" id="PRO_5028398955" evidence="10">
    <location>
        <begin position="19"/>
        <end position="688"/>
    </location>
</feature>
<dbReference type="AlphaFoldDB" id="A0A7C2V2V5"/>
<evidence type="ECO:0000256" key="2">
    <source>
        <dbReference type="ARBA" id="ARBA00022448"/>
    </source>
</evidence>
<comment type="subcellular location">
    <subcellularLocation>
        <location evidence="1 8">Cell outer membrane</location>
        <topology evidence="1 8">Multi-pass membrane protein</topology>
    </subcellularLocation>
</comment>
<evidence type="ECO:0000259" key="12">
    <source>
        <dbReference type="Pfam" id="PF07715"/>
    </source>
</evidence>
<dbReference type="GO" id="GO:0009279">
    <property type="term" value="C:cell outer membrane"/>
    <property type="evidence" value="ECO:0007669"/>
    <property type="project" value="UniProtKB-SubCell"/>
</dbReference>
<keyword evidence="5 9" id="KW-0798">TonB box</keyword>
<feature type="domain" description="TonB-dependent receptor plug" evidence="12">
    <location>
        <begin position="43"/>
        <end position="133"/>
    </location>
</feature>
<dbReference type="GO" id="GO:0044718">
    <property type="term" value="P:siderophore transmembrane transport"/>
    <property type="evidence" value="ECO:0007669"/>
    <property type="project" value="TreeGrafter"/>
</dbReference>
<dbReference type="GO" id="GO:0015344">
    <property type="term" value="F:siderophore uptake transmembrane transporter activity"/>
    <property type="evidence" value="ECO:0007669"/>
    <property type="project" value="TreeGrafter"/>
</dbReference>
<keyword evidence="2 8" id="KW-0813">Transport</keyword>
<name>A0A7C2V2V5_9AQUI</name>
<accession>A0A7C2V2V5</accession>
<keyword evidence="13" id="KW-0675">Receptor</keyword>
<dbReference type="PANTHER" id="PTHR30069:SF49">
    <property type="entry name" value="OUTER MEMBRANE PROTEIN C"/>
    <property type="match status" value="1"/>
</dbReference>
<evidence type="ECO:0000313" key="13">
    <source>
        <dbReference type="EMBL" id="HEW45540.1"/>
    </source>
</evidence>
<evidence type="ECO:0000256" key="8">
    <source>
        <dbReference type="PROSITE-ProRule" id="PRU01360"/>
    </source>
</evidence>
<dbReference type="InterPro" id="IPR037066">
    <property type="entry name" value="Plug_dom_sf"/>
</dbReference>
<evidence type="ECO:0000259" key="11">
    <source>
        <dbReference type="Pfam" id="PF00593"/>
    </source>
</evidence>
<dbReference type="Pfam" id="PF07715">
    <property type="entry name" value="Plug"/>
    <property type="match status" value="1"/>
</dbReference>
<dbReference type="PANTHER" id="PTHR30069">
    <property type="entry name" value="TONB-DEPENDENT OUTER MEMBRANE RECEPTOR"/>
    <property type="match status" value="1"/>
</dbReference>
<keyword evidence="6 8" id="KW-0472">Membrane</keyword>
<dbReference type="SUPFAM" id="SSF56935">
    <property type="entry name" value="Porins"/>
    <property type="match status" value="1"/>
</dbReference>
<evidence type="ECO:0000256" key="7">
    <source>
        <dbReference type="ARBA" id="ARBA00023237"/>
    </source>
</evidence>
<evidence type="ECO:0000256" key="4">
    <source>
        <dbReference type="ARBA" id="ARBA00022692"/>
    </source>
</evidence>
<comment type="similarity">
    <text evidence="8 9">Belongs to the TonB-dependent receptor family.</text>
</comment>
<dbReference type="Pfam" id="PF00593">
    <property type="entry name" value="TonB_dep_Rec_b-barrel"/>
    <property type="match status" value="1"/>
</dbReference>
<comment type="caution">
    <text evidence="13">The sequence shown here is derived from an EMBL/GenBank/DDBJ whole genome shotgun (WGS) entry which is preliminary data.</text>
</comment>
<evidence type="ECO:0000256" key="5">
    <source>
        <dbReference type="ARBA" id="ARBA00023077"/>
    </source>
</evidence>
<keyword evidence="4 8" id="KW-0812">Transmembrane</keyword>
<evidence type="ECO:0000256" key="9">
    <source>
        <dbReference type="RuleBase" id="RU003357"/>
    </source>
</evidence>
<keyword evidence="10" id="KW-0732">Signal</keyword>
<proteinExistence type="inferred from homology"/>
<dbReference type="PROSITE" id="PS52016">
    <property type="entry name" value="TONB_DEPENDENT_REC_3"/>
    <property type="match status" value="1"/>
</dbReference>
<dbReference type="Gene3D" id="2.40.170.20">
    <property type="entry name" value="TonB-dependent receptor, beta-barrel domain"/>
    <property type="match status" value="1"/>
</dbReference>
<evidence type="ECO:0000256" key="1">
    <source>
        <dbReference type="ARBA" id="ARBA00004571"/>
    </source>
</evidence>
<feature type="domain" description="TonB-dependent receptor-like beta-barrel" evidence="11">
    <location>
        <begin position="243"/>
        <end position="651"/>
    </location>
</feature>
<reference evidence="13" key="1">
    <citation type="journal article" date="2020" name="mSystems">
        <title>Genome- and Community-Level Interaction Insights into Carbon Utilization and Element Cycling Functions of Hydrothermarchaeota in Hydrothermal Sediment.</title>
        <authorList>
            <person name="Zhou Z."/>
            <person name="Liu Y."/>
            <person name="Xu W."/>
            <person name="Pan J."/>
            <person name="Luo Z.H."/>
            <person name="Li M."/>
        </authorList>
    </citation>
    <scope>NUCLEOTIDE SEQUENCE [LARGE SCALE GENOMIC DNA]</scope>
    <source>
        <strain evidence="13">SpSt-132</strain>
    </source>
</reference>
<dbReference type="Gene3D" id="2.170.130.10">
    <property type="entry name" value="TonB-dependent receptor, plug domain"/>
    <property type="match status" value="1"/>
</dbReference>
<gene>
    <name evidence="13" type="ORF">ENO47_02555</name>
</gene>
<feature type="signal peptide" evidence="10">
    <location>
        <begin position="1"/>
        <end position="18"/>
    </location>
</feature>